<accession>A0A7D3VY98</accession>
<reference evidence="7 8" key="1">
    <citation type="submission" date="2020-05" db="EMBL/GenBank/DDBJ databases">
        <title>Actinomadura verrucosospora NRRL-B18236 (PFL_A860) Genome sequencing and assembly.</title>
        <authorList>
            <person name="Samborskyy M."/>
        </authorList>
    </citation>
    <scope>NUCLEOTIDE SEQUENCE [LARGE SCALE GENOMIC DNA]</scope>
    <source>
        <strain evidence="7 8">NRRL:B18236</strain>
    </source>
</reference>
<name>A0A7D3VY98_ACTVE</name>
<dbReference type="RefSeq" id="WP_173095971.1">
    <property type="nucleotide sequence ID" value="NZ_CP053892.1"/>
</dbReference>
<keyword evidence="2 6" id="KW-0812">Transmembrane</keyword>
<sequence>MIFAVVAAAFTGLGFVAQQHAAYREPLEEMLHPRLLLHLLRSRLWLAGIGTMIVGQVLFAVALNMADIAQVEPLLASNLIFALVAAHLIYRERLGRAEWQGAVLFTAGVALFLTIGEPHGGGEPSTWSPRWIAGAVVLGLVGLLTIAGQHRDLRVRAITLACAAGLLYGLQDALTRSVLLLFDHGIWQAARDWQPYSLVLIGATALLFSQSAFDAAPLRISLPATTAAEPLTGIALSIVIFDERLRVSVGSLALEAIGLAAMVAGIVVLGRSPYLGKPGDRAGAAANGVREESAREDGAGC</sequence>
<dbReference type="SUPFAM" id="SSF103481">
    <property type="entry name" value="Multidrug resistance efflux transporter EmrE"/>
    <property type="match status" value="1"/>
</dbReference>
<evidence type="ECO:0000313" key="7">
    <source>
        <dbReference type="EMBL" id="QKG21752.1"/>
    </source>
</evidence>
<feature type="transmembrane region" description="Helical" evidence="6">
    <location>
        <begin position="131"/>
        <end position="148"/>
    </location>
</feature>
<comment type="subcellular location">
    <subcellularLocation>
        <location evidence="1">Membrane</location>
        <topology evidence="1">Multi-pass membrane protein</topology>
    </subcellularLocation>
</comment>
<dbReference type="Proteomes" id="UP000501240">
    <property type="component" value="Chromosome"/>
</dbReference>
<gene>
    <name evidence="7" type="ORF">ACTIVE_3390</name>
</gene>
<dbReference type="EMBL" id="CP053892">
    <property type="protein sequence ID" value="QKG21752.1"/>
    <property type="molecule type" value="Genomic_DNA"/>
</dbReference>
<dbReference type="GO" id="GO:0015095">
    <property type="term" value="F:magnesium ion transmembrane transporter activity"/>
    <property type="evidence" value="ECO:0007669"/>
    <property type="project" value="InterPro"/>
</dbReference>
<feature type="compositionally biased region" description="Basic and acidic residues" evidence="5">
    <location>
        <begin position="289"/>
        <end position="301"/>
    </location>
</feature>
<evidence type="ECO:0000313" key="8">
    <source>
        <dbReference type="Proteomes" id="UP000501240"/>
    </source>
</evidence>
<dbReference type="AlphaFoldDB" id="A0A7D3VY98"/>
<dbReference type="NCBIfam" id="NF038012">
    <property type="entry name" value="DMT_1"/>
    <property type="match status" value="1"/>
</dbReference>
<feature type="transmembrane region" description="Helical" evidence="6">
    <location>
        <begin position="73"/>
        <end position="90"/>
    </location>
</feature>
<feature type="transmembrane region" description="Helical" evidence="6">
    <location>
        <begin position="220"/>
        <end position="241"/>
    </location>
</feature>
<keyword evidence="3 6" id="KW-1133">Transmembrane helix</keyword>
<evidence type="ECO:0000256" key="1">
    <source>
        <dbReference type="ARBA" id="ARBA00004141"/>
    </source>
</evidence>
<feature type="transmembrane region" description="Helical" evidence="6">
    <location>
        <begin position="45"/>
        <end position="66"/>
    </location>
</feature>
<protein>
    <submittedName>
        <fullName evidence="7">Integral membrane protein</fullName>
    </submittedName>
</protein>
<dbReference type="PANTHER" id="PTHR40761:SF1">
    <property type="entry name" value="CONSERVED INTEGRAL MEMBRANE ALANINE VALINE AND LEUCINE RICH PROTEIN-RELATED"/>
    <property type="match status" value="1"/>
</dbReference>
<evidence type="ECO:0000256" key="2">
    <source>
        <dbReference type="ARBA" id="ARBA00022692"/>
    </source>
</evidence>
<evidence type="ECO:0000256" key="6">
    <source>
        <dbReference type="SAM" id="Phobius"/>
    </source>
</evidence>
<dbReference type="InterPro" id="IPR037185">
    <property type="entry name" value="EmrE-like"/>
</dbReference>
<dbReference type="InterPro" id="IPR008521">
    <property type="entry name" value="Mg_trans_NIPA"/>
</dbReference>
<feature type="transmembrane region" description="Helical" evidence="6">
    <location>
        <begin position="194"/>
        <end position="213"/>
    </location>
</feature>
<dbReference type="Pfam" id="PF05653">
    <property type="entry name" value="Mg_trans_NIPA"/>
    <property type="match status" value="1"/>
</dbReference>
<feature type="region of interest" description="Disordered" evidence="5">
    <location>
        <begin position="280"/>
        <end position="301"/>
    </location>
</feature>
<dbReference type="PANTHER" id="PTHR40761">
    <property type="entry name" value="CONSERVED INTEGRAL MEMBRANE ALANINE VALINE AND LEUCINE RICH PROTEIN-RELATED"/>
    <property type="match status" value="1"/>
</dbReference>
<evidence type="ECO:0000256" key="4">
    <source>
        <dbReference type="ARBA" id="ARBA00023136"/>
    </source>
</evidence>
<feature type="transmembrane region" description="Helical" evidence="6">
    <location>
        <begin position="247"/>
        <end position="269"/>
    </location>
</feature>
<proteinExistence type="predicted"/>
<keyword evidence="8" id="KW-1185">Reference proteome</keyword>
<keyword evidence="4 6" id="KW-0472">Membrane</keyword>
<evidence type="ECO:0000256" key="3">
    <source>
        <dbReference type="ARBA" id="ARBA00022989"/>
    </source>
</evidence>
<organism evidence="7 8">
    <name type="scientific">Actinomadura verrucosospora</name>
    <dbReference type="NCBI Taxonomy" id="46165"/>
    <lineage>
        <taxon>Bacteria</taxon>
        <taxon>Bacillati</taxon>
        <taxon>Actinomycetota</taxon>
        <taxon>Actinomycetes</taxon>
        <taxon>Streptosporangiales</taxon>
        <taxon>Thermomonosporaceae</taxon>
        <taxon>Actinomadura</taxon>
    </lineage>
</organism>
<dbReference type="GO" id="GO:0016020">
    <property type="term" value="C:membrane"/>
    <property type="evidence" value="ECO:0007669"/>
    <property type="project" value="UniProtKB-SubCell"/>
</dbReference>
<evidence type="ECO:0000256" key="5">
    <source>
        <dbReference type="SAM" id="MobiDB-lite"/>
    </source>
</evidence>